<gene>
    <name evidence="1" type="ORF">CGI_10008367</name>
</gene>
<organism evidence="1">
    <name type="scientific">Magallana gigas</name>
    <name type="common">Pacific oyster</name>
    <name type="synonym">Crassostrea gigas</name>
    <dbReference type="NCBI Taxonomy" id="29159"/>
    <lineage>
        <taxon>Eukaryota</taxon>
        <taxon>Metazoa</taxon>
        <taxon>Spiralia</taxon>
        <taxon>Lophotrochozoa</taxon>
        <taxon>Mollusca</taxon>
        <taxon>Bivalvia</taxon>
        <taxon>Autobranchia</taxon>
        <taxon>Pteriomorphia</taxon>
        <taxon>Ostreida</taxon>
        <taxon>Ostreoidea</taxon>
        <taxon>Ostreidae</taxon>
        <taxon>Magallana</taxon>
    </lineage>
</organism>
<evidence type="ECO:0000313" key="1">
    <source>
        <dbReference type="EMBL" id="EKC25836.1"/>
    </source>
</evidence>
<sequence length="100" mass="11481">MFSGICLYLYKRYSRVYSYNCSHFRYGCPDSNYFTSEVYNYISKGKNEINIENGNGELNSLIEKPKLCEVDTTKKVVCANLDANVESFDYVTGKEGWGHS</sequence>
<name>K1QW87_MAGGI</name>
<reference evidence="1" key="1">
    <citation type="journal article" date="2012" name="Nature">
        <title>The oyster genome reveals stress adaptation and complexity of shell formation.</title>
        <authorList>
            <person name="Zhang G."/>
            <person name="Fang X."/>
            <person name="Guo X."/>
            <person name="Li L."/>
            <person name="Luo R."/>
            <person name="Xu F."/>
            <person name="Yang P."/>
            <person name="Zhang L."/>
            <person name="Wang X."/>
            <person name="Qi H."/>
            <person name="Xiong Z."/>
            <person name="Que H."/>
            <person name="Xie Y."/>
            <person name="Holland P.W."/>
            <person name="Paps J."/>
            <person name="Zhu Y."/>
            <person name="Wu F."/>
            <person name="Chen Y."/>
            <person name="Wang J."/>
            <person name="Peng C."/>
            <person name="Meng J."/>
            <person name="Yang L."/>
            <person name="Liu J."/>
            <person name="Wen B."/>
            <person name="Zhang N."/>
            <person name="Huang Z."/>
            <person name="Zhu Q."/>
            <person name="Feng Y."/>
            <person name="Mount A."/>
            <person name="Hedgecock D."/>
            <person name="Xu Z."/>
            <person name="Liu Y."/>
            <person name="Domazet-Loso T."/>
            <person name="Du Y."/>
            <person name="Sun X."/>
            <person name="Zhang S."/>
            <person name="Liu B."/>
            <person name="Cheng P."/>
            <person name="Jiang X."/>
            <person name="Li J."/>
            <person name="Fan D."/>
            <person name="Wang W."/>
            <person name="Fu W."/>
            <person name="Wang T."/>
            <person name="Wang B."/>
            <person name="Zhang J."/>
            <person name="Peng Z."/>
            <person name="Li Y."/>
            <person name="Li N."/>
            <person name="Wang J."/>
            <person name="Chen M."/>
            <person name="He Y."/>
            <person name="Tan F."/>
            <person name="Song X."/>
            <person name="Zheng Q."/>
            <person name="Huang R."/>
            <person name="Yang H."/>
            <person name="Du X."/>
            <person name="Chen L."/>
            <person name="Yang M."/>
            <person name="Gaffney P.M."/>
            <person name="Wang S."/>
            <person name="Luo L."/>
            <person name="She Z."/>
            <person name="Ming Y."/>
            <person name="Huang W."/>
            <person name="Zhang S."/>
            <person name="Huang B."/>
            <person name="Zhang Y."/>
            <person name="Qu T."/>
            <person name="Ni P."/>
            <person name="Miao G."/>
            <person name="Wang J."/>
            <person name="Wang Q."/>
            <person name="Steinberg C.E."/>
            <person name="Wang H."/>
            <person name="Li N."/>
            <person name="Qian L."/>
            <person name="Zhang G."/>
            <person name="Li Y."/>
            <person name="Yang H."/>
            <person name="Liu X."/>
            <person name="Wang J."/>
            <person name="Yin Y."/>
            <person name="Wang J."/>
        </authorList>
    </citation>
    <scope>NUCLEOTIDE SEQUENCE [LARGE SCALE GENOMIC DNA]</scope>
    <source>
        <strain evidence="1">05x7-T-G4-1.051#20</strain>
    </source>
</reference>
<proteinExistence type="predicted"/>
<protein>
    <submittedName>
        <fullName evidence="1">Uncharacterized protein</fullName>
    </submittedName>
</protein>
<dbReference type="InParanoid" id="K1QW87"/>
<dbReference type="AlphaFoldDB" id="K1QW87"/>
<dbReference type="HOGENOM" id="CLU_2308716_0_0_1"/>
<accession>K1QW87</accession>
<dbReference type="EMBL" id="JH816871">
    <property type="protein sequence ID" value="EKC25836.1"/>
    <property type="molecule type" value="Genomic_DNA"/>
</dbReference>